<feature type="region of interest" description="Disordered" evidence="1">
    <location>
        <begin position="80"/>
        <end position="141"/>
    </location>
</feature>
<keyword evidence="3" id="KW-0255">Endonuclease</keyword>
<dbReference type="InterPro" id="IPR003615">
    <property type="entry name" value="HNH_nuc"/>
</dbReference>
<dbReference type="Pfam" id="PF01844">
    <property type="entry name" value="HNH"/>
    <property type="match status" value="1"/>
</dbReference>
<dbReference type="GO" id="GO:0004519">
    <property type="term" value="F:endonuclease activity"/>
    <property type="evidence" value="ECO:0007669"/>
    <property type="project" value="UniProtKB-KW"/>
</dbReference>
<keyword evidence="4" id="KW-1185">Reference proteome</keyword>
<organism evidence="3 4">
    <name type="scientific">Ochrobactrum chromiisoli</name>
    <dbReference type="NCBI Taxonomy" id="2993941"/>
    <lineage>
        <taxon>Bacteria</taxon>
        <taxon>Pseudomonadati</taxon>
        <taxon>Pseudomonadota</taxon>
        <taxon>Alphaproteobacteria</taxon>
        <taxon>Hyphomicrobiales</taxon>
        <taxon>Brucellaceae</taxon>
        <taxon>Brucella/Ochrobactrum group</taxon>
        <taxon>Ochrobactrum</taxon>
    </lineage>
</organism>
<protein>
    <submittedName>
        <fullName evidence="3">HNH endonuclease signature motif containing protein</fullName>
    </submittedName>
</protein>
<feature type="domain" description="HNH" evidence="2">
    <location>
        <begin position="36"/>
        <end position="78"/>
    </location>
</feature>
<comment type="caution">
    <text evidence="3">The sequence shown here is derived from an EMBL/GenBank/DDBJ whole genome shotgun (WGS) entry which is preliminary data.</text>
</comment>
<dbReference type="EMBL" id="JAPHAV010000007">
    <property type="protein sequence ID" value="MCX2697864.1"/>
    <property type="molecule type" value="Genomic_DNA"/>
</dbReference>
<gene>
    <name evidence="3" type="ORF">OPR82_14000</name>
</gene>
<feature type="compositionally biased region" description="Basic and acidic residues" evidence="1">
    <location>
        <begin position="111"/>
        <end position="122"/>
    </location>
</feature>
<name>A0ABT3QQH6_9HYPH</name>
<keyword evidence="3" id="KW-0540">Nuclease</keyword>
<dbReference type="CDD" id="cd00085">
    <property type="entry name" value="HNHc"/>
    <property type="match status" value="1"/>
</dbReference>
<dbReference type="Gene3D" id="1.10.30.50">
    <property type="match status" value="1"/>
</dbReference>
<evidence type="ECO:0000256" key="1">
    <source>
        <dbReference type="SAM" id="MobiDB-lite"/>
    </source>
</evidence>
<accession>A0ABT3QQH6</accession>
<keyword evidence="3" id="KW-0378">Hydrolase</keyword>
<evidence type="ECO:0000313" key="3">
    <source>
        <dbReference type="EMBL" id="MCX2697864.1"/>
    </source>
</evidence>
<proteinExistence type="predicted"/>
<evidence type="ECO:0000259" key="2">
    <source>
        <dbReference type="Pfam" id="PF01844"/>
    </source>
</evidence>
<dbReference type="InterPro" id="IPR002711">
    <property type="entry name" value="HNH"/>
</dbReference>
<dbReference type="Proteomes" id="UP001301216">
    <property type="component" value="Unassembled WGS sequence"/>
</dbReference>
<evidence type="ECO:0000313" key="4">
    <source>
        <dbReference type="Proteomes" id="UP001301216"/>
    </source>
</evidence>
<reference evidence="3 4" key="1">
    <citation type="submission" date="2022-11" db="EMBL/GenBank/DDBJ databases">
        <title>Brucella sp. YY2X, whole genome shotgun sequencing project.</title>
        <authorList>
            <person name="Yang Y."/>
        </authorList>
    </citation>
    <scope>NUCLEOTIDE SEQUENCE [LARGE SCALE GENOMIC DNA]</scope>
    <source>
        <strain evidence="3 4">YY2X</strain>
    </source>
</reference>
<dbReference type="RefSeq" id="WP_265985503.1">
    <property type="nucleotide sequence ID" value="NZ_JAPHAV010000007.1"/>
</dbReference>
<sequence length="141" mass="15543">MARLEFSKKTKRLALERSQMRCEAVGALYGLDDGQRCFAPLSNGVEFDHELASSNGGDNSLENCVSACIRCHRFKTSRFDTPRAAKTKRQSDKSTGVVRPKGTIKSAGFPKFEKPGRIDKKALPPLPLSRLMQSGIARSRA</sequence>